<protein>
    <submittedName>
        <fullName evidence="1">Uncharacterized protein</fullName>
    </submittedName>
</protein>
<dbReference type="EMBL" id="SRLO01000040">
    <property type="protein sequence ID" value="TNN82367.1"/>
    <property type="molecule type" value="Genomic_DNA"/>
</dbReference>
<sequence>MALCSDERCALANGRILSCVSYPKCPGVARLTGAARTALLPESRVRLLRQGRIQSSLDSGTPPQLGCNKGVVPSTQRALCFVAGSFTYKTGGPICLHAGHGHKLFPLQAVLVWQLGFWTTGKVDGGFVLLIAVDVLEVYHHVQGIG</sequence>
<organism evidence="1 2">
    <name type="scientific">Liparis tanakae</name>
    <name type="common">Tanaka's snailfish</name>
    <dbReference type="NCBI Taxonomy" id="230148"/>
    <lineage>
        <taxon>Eukaryota</taxon>
        <taxon>Metazoa</taxon>
        <taxon>Chordata</taxon>
        <taxon>Craniata</taxon>
        <taxon>Vertebrata</taxon>
        <taxon>Euteleostomi</taxon>
        <taxon>Actinopterygii</taxon>
        <taxon>Neopterygii</taxon>
        <taxon>Teleostei</taxon>
        <taxon>Neoteleostei</taxon>
        <taxon>Acanthomorphata</taxon>
        <taxon>Eupercaria</taxon>
        <taxon>Perciformes</taxon>
        <taxon>Cottioidei</taxon>
        <taxon>Cottales</taxon>
        <taxon>Liparidae</taxon>
        <taxon>Liparis</taxon>
    </lineage>
</organism>
<reference evidence="1 2" key="1">
    <citation type="submission" date="2019-03" db="EMBL/GenBank/DDBJ databases">
        <title>First draft genome of Liparis tanakae, snailfish: a comprehensive survey of snailfish specific genes.</title>
        <authorList>
            <person name="Kim W."/>
            <person name="Song I."/>
            <person name="Jeong J.-H."/>
            <person name="Kim D."/>
            <person name="Kim S."/>
            <person name="Ryu S."/>
            <person name="Song J.Y."/>
            <person name="Lee S.K."/>
        </authorList>
    </citation>
    <scope>NUCLEOTIDE SEQUENCE [LARGE SCALE GENOMIC DNA]</scope>
    <source>
        <tissue evidence="1">Muscle</tissue>
    </source>
</reference>
<evidence type="ECO:0000313" key="1">
    <source>
        <dbReference type="EMBL" id="TNN82367.1"/>
    </source>
</evidence>
<proteinExistence type="predicted"/>
<gene>
    <name evidence="1" type="ORF">EYF80_007488</name>
</gene>
<keyword evidence="2" id="KW-1185">Reference proteome</keyword>
<dbReference type="AlphaFoldDB" id="A0A4Z2IX77"/>
<accession>A0A4Z2IX77</accession>
<name>A0A4Z2IX77_9TELE</name>
<comment type="caution">
    <text evidence="1">The sequence shown here is derived from an EMBL/GenBank/DDBJ whole genome shotgun (WGS) entry which is preliminary data.</text>
</comment>
<evidence type="ECO:0000313" key="2">
    <source>
        <dbReference type="Proteomes" id="UP000314294"/>
    </source>
</evidence>
<dbReference type="Proteomes" id="UP000314294">
    <property type="component" value="Unassembled WGS sequence"/>
</dbReference>